<feature type="transmembrane region" description="Helical" evidence="9">
    <location>
        <begin position="274"/>
        <end position="295"/>
    </location>
</feature>
<dbReference type="Pfam" id="PF09594">
    <property type="entry name" value="GT87"/>
    <property type="match status" value="1"/>
</dbReference>
<feature type="transmembrane region" description="Helical" evidence="9">
    <location>
        <begin position="347"/>
        <end position="364"/>
    </location>
</feature>
<comment type="caution">
    <text evidence="10">The sequence shown here is derived from an EMBL/GenBank/DDBJ whole genome shotgun (WGS) entry which is preliminary data.</text>
</comment>
<sequence length="433" mass="46339">MRYLGQTRSGRTSVEFFLGSRAAAPVAAVALAISAVLTIVLLVGNDFIDLRVYRVGAQVLLDGGDIYGALPPVVGDFRLPFTYPPIAAMLFAPLTVIPFGLGKLVFTLVSVVALAVTLRVVLDRVWPQLGPRAAWSATVIAVALALQLEPVRETISFGQINMVLMALVAVDMLTNDPRWPRGLLIGLAAAIKLTPIGFLLLFLVKRDWRTSAHIVGAALGFTALALVVMPQESAKYWSQTLPDTGRIGPAYFANNESFKAVISRFGPPEHIGSVLWLVAVAVMLAVAAIAIWRALAHDDLVLAALANATAILLASPVSWSHHWVWAAPALLVLTLGALRAPSTWNVFAANGIGALFLIGPQHLLPTAEDRELDWALWQHGLGTLYVTAGFGFLLWLAFGASRSKSTTGELNRGNRWPSEPPADASTATSSQHT</sequence>
<dbReference type="InterPro" id="IPR018584">
    <property type="entry name" value="GT87"/>
</dbReference>
<dbReference type="GO" id="GO:0016758">
    <property type="term" value="F:hexosyltransferase activity"/>
    <property type="evidence" value="ECO:0007669"/>
    <property type="project" value="InterPro"/>
</dbReference>
<feature type="transmembrane region" description="Helical" evidence="9">
    <location>
        <begin position="21"/>
        <end position="43"/>
    </location>
</feature>
<evidence type="ECO:0000256" key="1">
    <source>
        <dbReference type="ARBA" id="ARBA00004651"/>
    </source>
</evidence>
<proteinExistence type="inferred from homology"/>
<keyword evidence="3" id="KW-0808">Transferase</keyword>
<evidence type="ECO:0000256" key="8">
    <source>
        <dbReference type="SAM" id="MobiDB-lite"/>
    </source>
</evidence>
<feature type="transmembrane region" description="Helical" evidence="9">
    <location>
        <begin position="322"/>
        <end position="340"/>
    </location>
</feature>
<evidence type="ECO:0000256" key="2">
    <source>
        <dbReference type="ARBA" id="ARBA00022475"/>
    </source>
</evidence>
<evidence type="ECO:0000256" key="9">
    <source>
        <dbReference type="SAM" id="Phobius"/>
    </source>
</evidence>
<dbReference type="GO" id="GO:0005886">
    <property type="term" value="C:plasma membrane"/>
    <property type="evidence" value="ECO:0007669"/>
    <property type="project" value="UniProtKB-SubCell"/>
</dbReference>
<name>A0A6P2CHV4_9NOCA</name>
<keyword evidence="6 9" id="KW-0472">Membrane</keyword>
<evidence type="ECO:0000256" key="5">
    <source>
        <dbReference type="ARBA" id="ARBA00022989"/>
    </source>
</evidence>
<dbReference type="EMBL" id="QRCM01000001">
    <property type="protein sequence ID" value="TXG92195.1"/>
    <property type="molecule type" value="Genomic_DNA"/>
</dbReference>
<evidence type="ECO:0000256" key="7">
    <source>
        <dbReference type="ARBA" id="ARBA00024033"/>
    </source>
</evidence>
<keyword evidence="2" id="KW-1003">Cell membrane</keyword>
<protein>
    <submittedName>
        <fullName evidence="10">DUF2029 domain-containing protein</fullName>
    </submittedName>
</protein>
<reference evidence="10 11" key="1">
    <citation type="submission" date="2018-07" db="EMBL/GenBank/DDBJ databases">
        <title>Genome sequence of Rhodococcus rhodnii ATCC 35071 from Rhodnius prolixus.</title>
        <authorList>
            <person name="Patel V."/>
            <person name="Vogel K.J."/>
        </authorList>
    </citation>
    <scope>NUCLEOTIDE SEQUENCE [LARGE SCALE GENOMIC DNA]</scope>
    <source>
        <strain evidence="10 11">ATCC 35071</strain>
    </source>
</reference>
<comment type="subcellular location">
    <subcellularLocation>
        <location evidence="1">Cell membrane</location>
        <topology evidence="1">Multi-pass membrane protein</topology>
    </subcellularLocation>
</comment>
<accession>A0A6P2CHV4</accession>
<evidence type="ECO:0000313" key="11">
    <source>
        <dbReference type="Proteomes" id="UP000471120"/>
    </source>
</evidence>
<feature type="transmembrane region" description="Helical" evidence="9">
    <location>
        <begin position="182"/>
        <end position="204"/>
    </location>
</feature>
<feature type="transmembrane region" description="Helical" evidence="9">
    <location>
        <begin position="376"/>
        <end position="398"/>
    </location>
</feature>
<evidence type="ECO:0000256" key="4">
    <source>
        <dbReference type="ARBA" id="ARBA00022692"/>
    </source>
</evidence>
<evidence type="ECO:0000256" key="6">
    <source>
        <dbReference type="ARBA" id="ARBA00023136"/>
    </source>
</evidence>
<feature type="transmembrane region" description="Helical" evidence="9">
    <location>
        <begin position="86"/>
        <end position="117"/>
    </location>
</feature>
<evidence type="ECO:0000313" key="10">
    <source>
        <dbReference type="EMBL" id="TXG92195.1"/>
    </source>
</evidence>
<evidence type="ECO:0000256" key="3">
    <source>
        <dbReference type="ARBA" id="ARBA00022679"/>
    </source>
</evidence>
<dbReference type="AlphaFoldDB" id="A0A6P2CHV4"/>
<gene>
    <name evidence="10" type="ORF">DW322_21035</name>
</gene>
<comment type="similarity">
    <text evidence="7">Belongs to the glycosyltransferase 87 family.</text>
</comment>
<organism evidence="10 11">
    <name type="scientific">Rhodococcus rhodnii</name>
    <dbReference type="NCBI Taxonomy" id="38312"/>
    <lineage>
        <taxon>Bacteria</taxon>
        <taxon>Bacillati</taxon>
        <taxon>Actinomycetota</taxon>
        <taxon>Actinomycetes</taxon>
        <taxon>Mycobacteriales</taxon>
        <taxon>Nocardiaceae</taxon>
        <taxon>Rhodococcus</taxon>
    </lineage>
</organism>
<feature type="transmembrane region" description="Helical" evidence="9">
    <location>
        <begin position="210"/>
        <end position="229"/>
    </location>
</feature>
<keyword evidence="5 9" id="KW-1133">Transmembrane helix</keyword>
<keyword evidence="4 9" id="KW-0812">Transmembrane</keyword>
<feature type="region of interest" description="Disordered" evidence="8">
    <location>
        <begin position="405"/>
        <end position="433"/>
    </location>
</feature>
<dbReference type="Proteomes" id="UP000471120">
    <property type="component" value="Unassembled WGS sequence"/>
</dbReference>